<sequence>MIELVFVFNGSRQVGLGSYETGDEAVAALKEHVRVNSAITQPVYHKSMSGGQIRIDYGARDCYYLLKEKEEQKGE</sequence>
<organism evidence="1 2">
    <name type="scientific">Streptococcus cuniculipharyngis</name>
    <dbReference type="NCBI Taxonomy" id="1562651"/>
    <lineage>
        <taxon>Bacteria</taxon>
        <taxon>Bacillati</taxon>
        <taxon>Bacillota</taxon>
        <taxon>Bacilli</taxon>
        <taxon>Lactobacillales</taxon>
        <taxon>Streptococcaceae</taxon>
        <taxon>Streptococcus</taxon>
    </lineage>
</organism>
<accession>A0A5C5SG66</accession>
<evidence type="ECO:0000313" key="2">
    <source>
        <dbReference type="Proteomes" id="UP000317430"/>
    </source>
</evidence>
<dbReference type="Proteomes" id="UP000317430">
    <property type="component" value="Unassembled WGS sequence"/>
</dbReference>
<dbReference type="OrthoDB" id="2223808at2"/>
<proteinExistence type="predicted"/>
<name>A0A5C5SG66_9STRE</name>
<reference evidence="1 2" key="1">
    <citation type="submission" date="2019-08" db="EMBL/GenBank/DDBJ databases">
        <authorList>
            <person name="Lei W."/>
        </authorList>
    </citation>
    <scope>NUCLEOTIDE SEQUENCE [LARGE SCALE GENOMIC DNA]</scope>
    <source>
        <strain evidence="1 2">CCUG 66496</strain>
    </source>
</reference>
<gene>
    <name evidence="1" type="ORF">FRX57_02910</name>
</gene>
<comment type="caution">
    <text evidence="1">The sequence shown here is derived from an EMBL/GenBank/DDBJ whole genome shotgun (WGS) entry which is preliminary data.</text>
</comment>
<protein>
    <submittedName>
        <fullName evidence="1">Uncharacterized protein</fullName>
    </submittedName>
</protein>
<dbReference type="AlphaFoldDB" id="A0A5C5SG66"/>
<dbReference type="EMBL" id="VOHL01000001">
    <property type="protein sequence ID" value="TWS99292.1"/>
    <property type="molecule type" value="Genomic_DNA"/>
</dbReference>
<keyword evidence="2" id="KW-1185">Reference proteome</keyword>
<evidence type="ECO:0000313" key="1">
    <source>
        <dbReference type="EMBL" id="TWS99292.1"/>
    </source>
</evidence>